<name>A0AA42SEG9_ACIJO</name>
<dbReference type="AlphaFoldDB" id="A0AA42SEG9"/>
<dbReference type="RefSeq" id="WP_279678998.1">
    <property type="nucleotide sequence ID" value="NZ_JAOCCL010000018.1"/>
</dbReference>
<evidence type="ECO:0000313" key="1">
    <source>
        <dbReference type="EMBL" id="MDH0826582.1"/>
    </source>
</evidence>
<gene>
    <name evidence="1" type="ORF">N5C97_08720</name>
</gene>
<accession>A0AA42SEG9</accession>
<proteinExistence type="predicted"/>
<protein>
    <submittedName>
        <fullName evidence="1">Uncharacterized protein</fullName>
    </submittedName>
</protein>
<evidence type="ECO:0000313" key="2">
    <source>
        <dbReference type="Proteomes" id="UP001160116"/>
    </source>
</evidence>
<comment type="caution">
    <text evidence="1">The sequence shown here is derived from an EMBL/GenBank/DDBJ whole genome shotgun (WGS) entry which is preliminary data.</text>
</comment>
<reference evidence="1" key="1">
    <citation type="submission" date="2022-09" db="EMBL/GenBank/DDBJ databases">
        <title>Intensive care unit water sources are persistently colonized with multi-drug resistant bacteria and are the site of extensive horizontal gene transfer of antibiotic resistance genes.</title>
        <authorList>
            <person name="Diorio-Toth L."/>
        </authorList>
    </citation>
    <scope>NUCLEOTIDE SEQUENCE</scope>
    <source>
        <strain evidence="1">GD03885</strain>
    </source>
</reference>
<dbReference type="EMBL" id="JAOCCL010000018">
    <property type="protein sequence ID" value="MDH0826582.1"/>
    <property type="molecule type" value="Genomic_DNA"/>
</dbReference>
<sequence length="108" mass="12427">MHTKIRKGEPRKKLIDVVPEEGKKAIKNFNNAYKIFFKNQTHAGEVLKVSQATINRYLSGALLVPLEVAHRLEIFTNGVIPSTTVFFDYQAYLYDLKKYAKQGVRKQN</sequence>
<organism evidence="1 2">
    <name type="scientific">Acinetobacter johnsonii</name>
    <dbReference type="NCBI Taxonomy" id="40214"/>
    <lineage>
        <taxon>Bacteria</taxon>
        <taxon>Pseudomonadati</taxon>
        <taxon>Pseudomonadota</taxon>
        <taxon>Gammaproteobacteria</taxon>
        <taxon>Moraxellales</taxon>
        <taxon>Moraxellaceae</taxon>
        <taxon>Acinetobacter</taxon>
    </lineage>
</organism>
<dbReference type="Proteomes" id="UP001160116">
    <property type="component" value="Unassembled WGS sequence"/>
</dbReference>